<name>A0A1M4W9H0_9FIRM</name>
<evidence type="ECO:0000256" key="9">
    <source>
        <dbReference type="ARBA" id="ARBA00023065"/>
    </source>
</evidence>
<dbReference type="EMBL" id="FQTY01000006">
    <property type="protein sequence ID" value="SHE77911.1"/>
    <property type="molecule type" value="Genomic_DNA"/>
</dbReference>
<dbReference type="PANTHER" id="PTHR43297">
    <property type="entry name" value="OLIGOPEPTIDE TRANSPORT ATP-BINDING PROTEIN APPD"/>
    <property type="match status" value="1"/>
</dbReference>
<dbReference type="InterPro" id="IPR027417">
    <property type="entry name" value="P-loop_NTPase"/>
</dbReference>
<evidence type="ECO:0000256" key="10">
    <source>
        <dbReference type="ARBA" id="ARBA00023112"/>
    </source>
</evidence>
<comment type="similarity">
    <text evidence="2">Belongs to the ABC transporter superfamily.</text>
</comment>
<dbReference type="PANTHER" id="PTHR43297:SF13">
    <property type="entry name" value="NICKEL ABC TRANSPORTER, ATP-BINDING PROTEIN"/>
    <property type="match status" value="1"/>
</dbReference>
<evidence type="ECO:0000313" key="18">
    <source>
        <dbReference type="Proteomes" id="UP000184114"/>
    </source>
</evidence>
<dbReference type="GO" id="GO:0016887">
    <property type="term" value="F:ATP hydrolysis activity"/>
    <property type="evidence" value="ECO:0007669"/>
    <property type="project" value="InterPro"/>
</dbReference>
<accession>A0A1M4W9H0</accession>
<evidence type="ECO:0000256" key="1">
    <source>
        <dbReference type="ARBA" id="ARBA00004202"/>
    </source>
</evidence>
<keyword evidence="6" id="KW-0547">Nucleotide-binding</keyword>
<protein>
    <recommendedName>
        <fullName evidence="14">Nickel import system ATP-binding protein NikD</fullName>
        <ecNumber evidence="13">7.2.2.11</ecNumber>
    </recommendedName>
</protein>
<evidence type="ECO:0000256" key="5">
    <source>
        <dbReference type="ARBA" id="ARBA00022596"/>
    </source>
</evidence>
<evidence type="ECO:0000256" key="14">
    <source>
        <dbReference type="ARBA" id="ARBA00044143"/>
    </source>
</evidence>
<evidence type="ECO:0000256" key="7">
    <source>
        <dbReference type="ARBA" id="ARBA00022840"/>
    </source>
</evidence>
<dbReference type="RefSeq" id="WP_072975599.1">
    <property type="nucleotide sequence ID" value="NZ_FQTY01000006.1"/>
</dbReference>
<keyword evidence="3" id="KW-0813">Transport</keyword>
<evidence type="ECO:0000256" key="11">
    <source>
        <dbReference type="ARBA" id="ARBA00023136"/>
    </source>
</evidence>
<keyword evidence="5" id="KW-0533">Nickel</keyword>
<dbReference type="Pfam" id="PF00005">
    <property type="entry name" value="ABC_tran"/>
    <property type="match status" value="1"/>
</dbReference>
<proteinExistence type="inferred from homology"/>
<evidence type="ECO:0000256" key="4">
    <source>
        <dbReference type="ARBA" id="ARBA00022475"/>
    </source>
</evidence>
<keyword evidence="11" id="KW-0472">Membrane</keyword>
<dbReference type="GO" id="GO:0005524">
    <property type="term" value="F:ATP binding"/>
    <property type="evidence" value="ECO:0007669"/>
    <property type="project" value="UniProtKB-KW"/>
</dbReference>
<evidence type="ECO:0000256" key="15">
    <source>
        <dbReference type="ARBA" id="ARBA00048610"/>
    </source>
</evidence>
<keyword evidence="18" id="KW-1185">Reference proteome</keyword>
<sequence length="269" mass="29938">MSENILKVKDLSISFSQYTKGINIQEITPVESLNIEINKGEILAVVGASGSGKSLLAHAIMGILPRNATIKGDMYYKGREISQGLIEKLRGKEIAFIPQSINYLDPLMKVKDQVRIGLPKEKAKNIQEDLFQSYGLEKAHGDLYPFQLSGGMLRRVLFATSVREGVQLVIADEPTPGIHPEVLDTILLQLRKFADSGMAVMLITHDIISALKICDYVTIFKDGENIETSSAEAFEGDGSKLKTEYARLLWRSLPENEFIDMGEFNVTRM</sequence>
<dbReference type="PROSITE" id="PS50893">
    <property type="entry name" value="ABC_TRANSPORTER_2"/>
    <property type="match status" value="1"/>
</dbReference>
<dbReference type="InterPro" id="IPR003593">
    <property type="entry name" value="AAA+_ATPase"/>
</dbReference>
<evidence type="ECO:0000259" key="16">
    <source>
        <dbReference type="PROSITE" id="PS50893"/>
    </source>
</evidence>
<dbReference type="AlphaFoldDB" id="A0A1M4W9H0"/>
<evidence type="ECO:0000256" key="2">
    <source>
        <dbReference type="ARBA" id="ARBA00005417"/>
    </source>
</evidence>
<dbReference type="GeneID" id="90994220"/>
<evidence type="ECO:0000256" key="6">
    <source>
        <dbReference type="ARBA" id="ARBA00022741"/>
    </source>
</evidence>
<reference evidence="18" key="1">
    <citation type="submission" date="2016-11" db="EMBL/GenBank/DDBJ databases">
        <authorList>
            <person name="Varghese N."/>
            <person name="Submissions S."/>
        </authorList>
    </citation>
    <scope>NUCLEOTIDE SEQUENCE [LARGE SCALE GENOMIC DNA]</scope>
    <source>
        <strain evidence="18">DSM 18095</strain>
    </source>
</reference>
<dbReference type="InterPro" id="IPR017871">
    <property type="entry name" value="ABC_transporter-like_CS"/>
</dbReference>
<comment type="subcellular location">
    <subcellularLocation>
        <location evidence="1">Cell membrane</location>
        <topology evidence="1">Peripheral membrane protein</topology>
    </subcellularLocation>
</comment>
<dbReference type="Gene3D" id="3.40.50.300">
    <property type="entry name" value="P-loop containing nucleotide triphosphate hydrolases"/>
    <property type="match status" value="1"/>
</dbReference>
<dbReference type="InterPro" id="IPR050388">
    <property type="entry name" value="ABC_Ni/Peptide_Import"/>
</dbReference>
<dbReference type="InterPro" id="IPR003439">
    <property type="entry name" value="ABC_transporter-like_ATP-bd"/>
</dbReference>
<dbReference type="PROSITE" id="PS00211">
    <property type="entry name" value="ABC_TRANSPORTER_1"/>
    <property type="match status" value="1"/>
</dbReference>
<dbReference type="SMART" id="SM00382">
    <property type="entry name" value="AAA"/>
    <property type="match status" value="1"/>
</dbReference>
<comment type="subunit">
    <text evidence="12">The complex is composed of two ATP-binding proteins (NikD and NikE), two transmembrane proteins (NikB and NikC) and a solute-binding protein (NikA).</text>
</comment>
<keyword evidence="4" id="KW-1003">Cell membrane</keyword>
<keyword evidence="10" id="KW-0921">Nickel transport</keyword>
<dbReference type="EC" id="7.2.2.11" evidence="13"/>
<feature type="domain" description="ABC transporter" evidence="16">
    <location>
        <begin position="6"/>
        <end position="247"/>
    </location>
</feature>
<gene>
    <name evidence="17" type="ORF">SAMN02745784_01812</name>
</gene>
<comment type="catalytic activity">
    <reaction evidence="15">
        <text>Ni(2+)(out) + ATP + H2O = Ni(2+)(in) + ADP + phosphate + H(+)</text>
        <dbReference type="Rhea" id="RHEA:15557"/>
        <dbReference type="ChEBI" id="CHEBI:15377"/>
        <dbReference type="ChEBI" id="CHEBI:15378"/>
        <dbReference type="ChEBI" id="CHEBI:30616"/>
        <dbReference type="ChEBI" id="CHEBI:43474"/>
        <dbReference type="ChEBI" id="CHEBI:49786"/>
        <dbReference type="ChEBI" id="CHEBI:456216"/>
        <dbReference type="EC" id="7.2.2.11"/>
    </reaction>
    <physiologicalReaction direction="left-to-right" evidence="15">
        <dbReference type="Rhea" id="RHEA:15558"/>
    </physiologicalReaction>
</comment>
<evidence type="ECO:0000313" key="17">
    <source>
        <dbReference type="EMBL" id="SHE77911.1"/>
    </source>
</evidence>
<keyword evidence="7 17" id="KW-0067">ATP-binding</keyword>
<dbReference type="GO" id="GO:0015413">
    <property type="term" value="F:ABC-type nickel transporter activity"/>
    <property type="evidence" value="ECO:0007669"/>
    <property type="project" value="UniProtKB-EC"/>
</dbReference>
<organism evidence="17 18">
    <name type="scientific">Tissierella praeacuta DSM 18095</name>
    <dbReference type="NCBI Taxonomy" id="1123404"/>
    <lineage>
        <taxon>Bacteria</taxon>
        <taxon>Bacillati</taxon>
        <taxon>Bacillota</taxon>
        <taxon>Tissierellia</taxon>
        <taxon>Tissierellales</taxon>
        <taxon>Tissierellaceae</taxon>
        <taxon>Tissierella</taxon>
    </lineage>
</organism>
<keyword evidence="9" id="KW-0406">Ion transport</keyword>
<keyword evidence="8" id="KW-1278">Translocase</keyword>
<evidence type="ECO:0000256" key="3">
    <source>
        <dbReference type="ARBA" id="ARBA00022448"/>
    </source>
</evidence>
<dbReference type="SUPFAM" id="SSF52540">
    <property type="entry name" value="P-loop containing nucleoside triphosphate hydrolases"/>
    <property type="match status" value="1"/>
</dbReference>
<evidence type="ECO:0000256" key="13">
    <source>
        <dbReference type="ARBA" id="ARBA00039098"/>
    </source>
</evidence>
<evidence type="ECO:0000256" key="8">
    <source>
        <dbReference type="ARBA" id="ARBA00022967"/>
    </source>
</evidence>
<dbReference type="STRING" id="1123404.SAMN02745784_01812"/>
<dbReference type="GO" id="GO:0005886">
    <property type="term" value="C:plasma membrane"/>
    <property type="evidence" value="ECO:0007669"/>
    <property type="project" value="UniProtKB-SubCell"/>
</dbReference>
<evidence type="ECO:0000256" key="12">
    <source>
        <dbReference type="ARBA" id="ARBA00038669"/>
    </source>
</evidence>
<dbReference type="Proteomes" id="UP000184114">
    <property type="component" value="Unassembled WGS sequence"/>
</dbReference>